<dbReference type="Pfam" id="PF00005">
    <property type="entry name" value="ABC_tran"/>
    <property type="match status" value="1"/>
</dbReference>
<feature type="domain" description="ABC transporter" evidence="6">
    <location>
        <begin position="2"/>
        <end position="235"/>
    </location>
</feature>
<reference evidence="7 8" key="1">
    <citation type="submission" date="2016-10" db="EMBL/GenBank/DDBJ databases">
        <authorList>
            <person name="de Groot N.N."/>
        </authorList>
    </citation>
    <scope>NUCLEOTIDE SEQUENCE [LARGE SCALE GENOMIC DNA]</scope>
    <source>
        <strain evidence="7 8">DSM 8512</strain>
    </source>
</reference>
<evidence type="ECO:0000256" key="4">
    <source>
        <dbReference type="ARBA" id="ARBA00022840"/>
    </source>
</evidence>
<dbReference type="PROSITE" id="PS50893">
    <property type="entry name" value="ABC_TRANSPORTER_2"/>
    <property type="match status" value="1"/>
</dbReference>
<sequence length="235" mass="25246">MLEIRNIELRYGAVVAVKDVSLQVGQGELVALLGANGAGKSTTLKAIAGVMKPTRGTMVLNGANILGQSPEQMVRRGIAMVPETRDVFPDLTVEENLRLGGFSRRHDRAGQAELRERMFTLFPILAERIAQPAGTLSGGQQQMLVIARAMMSDPKLLLLDEPSLGLAPVIVDQLFDLIRDLKKSGTTILLVEQNAGKAMRIADRNYVIALGRIAAEGTSKEITGGSDLRAIYLGG</sequence>
<dbReference type="STRING" id="34002.SAMN04489859_103337"/>
<dbReference type="Proteomes" id="UP000199054">
    <property type="component" value="Unassembled WGS sequence"/>
</dbReference>
<name>A0A1H8LSK7_9RHOB</name>
<dbReference type="SMART" id="SM00382">
    <property type="entry name" value="AAA"/>
    <property type="match status" value="1"/>
</dbReference>
<keyword evidence="5" id="KW-0029">Amino-acid transport</keyword>
<dbReference type="Gene3D" id="3.40.50.300">
    <property type="entry name" value="P-loop containing nucleotide triphosphate hydrolases"/>
    <property type="match status" value="1"/>
</dbReference>
<evidence type="ECO:0000256" key="2">
    <source>
        <dbReference type="ARBA" id="ARBA00022448"/>
    </source>
</evidence>
<comment type="similarity">
    <text evidence="1">Belongs to the ABC transporter superfamily.</text>
</comment>
<dbReference type="OrthoDB" id="9806149at2"/>
<dbReference type="GO" id="GO:0015658">
    <property type="term" value="F:branched-chain amino acid transmembrane transporter activity"/>
    <property type="evidence" value="ECO:0007669"/>
    <property type="project" value="TreeGrafter"/>
</dbReference>
<keyword evidence="2" id="KW-0813">Transport</keyword>
<keyword evidence="8" id="KW-1185">Reference proteome</keyword>
<keyword evidence="3" id="KW-0547">Nucleotide-binding</keyword>
<dbReference type="PANTHER" id="PTHR43820">
    <property type="entry name" value="HIGH-AFFINITY BRANCHED-CHAIN AMINO ACID TRANSPORT ATP-BINDING PROTEIN LIVF"/>
    <property type="match status" value="1"/>
</dbReference>
<dbReference type="InterPro" id="IPR052156">
    <property type="entry name" value="BCAA_Transport_ATP-bd_LivF"/>
</dbReference>
<evidence type="ECO:0000256" key="3">
    <source>
        <dbReference type="ARBA" id="ARBA00022741"/>
    </source>
</evidence>
<dbReference type="InterPro" id="IPR003439">
    <property type="entry name" value="ABC_transporter-like_ATP-bd"/>
</dbReference>
<evidence type="ECO:0000256" key="1">
    <source>
        <dbReference type="ARBA" id="ARBA00005417"/>
    </source>
</evidence>
<dbReference type="EMBL" id="FODE01000033">
    <property type="protein sequence ID" value="SEO08069.1"/>
    <property type="molecule type" value="Genomic_DNA"/>
</dbReference>
<dbReference type="AlphaFoldDB" id="A0A1H8LSK7"/>
<organism evidence="7 8">
    <name type="scientific">Paracoccus alcaliphilus</name>
    <dbReference type="NCBI Taxonomy" id="34002"/>
    <lineage>
        <taxon>Bacteria</taxon>
        <taxon>Pseudomonadati</taxon>
        <taxon>Pseudomonadota</taxon>
        <taxon>Alphaproteobacteria</taxon>
        <taxon>Rhodobacterales</taxon>
        <taxon>Paracoccaceae</taxon>
        <taxon>Paracoccus</taxon>
    </lineage>
</organism>
<dbReference type="GO" id="GO:0005524">
    <property type="term" value="F:ATP binding"/>
    <property type="evidence" value="ECO:0007669"/>
    <property type="project" value="UniProtKB-KW"/>
</dbReference>
<proteinExistence type="inferred from homology"/>
<dbReference type="GO" id="GO:0016887">
    <property type="term" value="F:ATP hydrolysis activity"/>
    <property type="evidence" value="ECO:0007669"/>
    <property type="project" value="InterPro"/>
</dbReference>
<accession>A0A1H8LSK7</accession>
<dbReference type="PROSITE" id="PS00211">
    <property type="entry name" value="ABC_TRANSPORTER_1"/>
    <property type="match status" value="1"/>
</dbReference>
<dbReference type="InterPro" id="IPR027417">
    <property type="entry name" value="P-loop_NTPase"/>
</dbReference>
<dbReference type="SUPFAM" id="SSF52540">
    <property type="entry name" value="P-loop containing nucleoside triphosphate hydrolases"/>
    <property type="match status" value="1"/>
</dbReference>
<evidence type="ECO:0000259" key="6">
    <source>
        <dbReference type="PROSITE" id="PS50893"/>
    </source>
</evidence>
<protein>
    <submittedName>
        <fullName evidence="7">Amino acid/amide ABC transporter ATP-binding protein 2, HAAT family</fullName>
    </submittedName>
</protein>
<dbReference type="GO" id="GO:0015807">
    <property type="term" value="P:L-amino acid transport"/>
    <property type="evidence" value="ECO:0007669"/>
    <property type="project" value="TreeGrafter"/>
</dbReference>
<evidence type="ECO:0000313" key="8">
    <source>
        <dbReference type="Proteomes" id="UP000199054"/>
    </source>
</evidence>
<evidence type="ECO:0000313" key="7">
    <source>
        <dbReference type="EMBL" id="SEO08069.1"/>
    </source>
</evidence>
<dbReference type="CDD" id="cd03224">
    <property type="entry name" value="ABC_TM1139_LivF_branched"/>
    <property type="match status" value="1"/>
</dbReference>
<evidence type="ECO:0000256" key="5">
    <source>
        <dbReference type="ARBA" id="ARBA00022970"/>
    </source>
</evidence>
<gene>
    <name evidence="7" type="ORF">SAMN04489859_103337</name>
</gene>
<dbReference type="InterPro" id="IPR003593">
    <property type="entry name" value="AAA+_ATPase"/>
</dbReference>
<dbReference type="PANTHER" id="PTHR43820:SF4">
    <property type="entry name" value="HIGH-AFFINITY BRANCHED-CHAIN AMINO ACID TRANSPORT ATP-BINDING PROTEIN LIVF"/>
    <property type="match status" value="1"/>
</dbReference>
<dbReference type="RefSeq" id="WP_090615716.1">
    <property type="nucleotide sequence ID" value="NZ_CP067124.1"/>
</dbReference>
<keyword evidence="4 7" id="KW-0067">ATP-binding</keyword>
<dbReference type="InterPro" id="IPR017871">
    <property type="entry name" value="ABC_transporter-like_CS"/>
</dbReference>